<feature type="domain" description="CusB-like beta-barrel" evidence="3">
    <location>
        <begin position="296"/>
        <end position="369"/>
    </location>
</feature>
<dbReference type="RefSeq" id="WP_171470710.1">
    <property type="nucleotide sequence ID" value="NZ_CP053452.2"/>
</dbReference>
<feature type="compositionally biased region" description="Pro residues" evidence="2">
    <location>
        <begin position="30"/>
        <end position="44"/>
    </location>
</feature>
<dbReference type="Gene3D" id="2.40.30.170">
    <property type="match status" value="1"/>
</dbReference>
<feature type="region of interest" description="Disordered" evidence="2">
    <location>
        <begin position="234"/>
        <end position="261"/>
    </location>
</feature>
<dbReference type="InterPro" id="IPR058792">
    <property type="entry name" value="Beta-barrel_RND_2"/>
</dbReference>
<feature type="region of interest" description="Disordered" evidence="2">
    <location>
        <begin position="29"/>
        <end position="54"/>
    </location>
</feature>
<dbReference type="KEGG" id="ftj:FTUN_2316"/>
<name>A0A6M5YNB7_9BACT</name>
<evidence type="ECO:0000256" key="2">
    <source>
        <dbReference type="SAM" id="MobiDB-lite"/>
    </source>
</evidence>
<evidence type="ECO:0000259" key="3">
    <source>
        <dbReference type="Pfam" id="PF25954"/>
    </source>
</evidence>
<evidence type="ECO:0000313" key="4">
    <source>
        <dbReference type="EMBL" id="QJW94793.1"/>
    </source>
</evidence>
<dbReference type="GO" id="GO:0015562">
    <property type="term" value="F:efflux transmembrane transporter activity"/>
    <property type="evidence" value="ECO:0007669"/>
    <property type="project" value="TreeGrafter"/>
</dbReference>
<reference evidence="5" key="1">
    <citation type="submission" date="2020-05" db="EMBL/GenBank/DDBJ databases">
        <title>Frigoriglobus tundricola gen. nov., sp. nov., a psychrotolerant cellulolytic planctomycete of the family Gemmataceae with two divergent copies of 16S rRNA gene.</title>
        <authorList>
            <person name="Kulichevskaya I.S."/>
            <person name="Ivanova A.A."/>
            <person name="Naumoff D.G."/>
            <person name="Beletsky A.V."/>
            <person name="Rijpstra W.I.C."/>
            <person name="Sinninghe Damste J.S."/>
            <person name="Mardanov A.V."/>
            <person name="Ravin N.V."/>
            <person name="Dedysh S.N."/>
        </authorList>
    </citation>
    <scope>NUCLEOTIDE SEQUENCE [LARGE SCALE GENOMIC DNA]</scope>
    <source>
        <strain evidence="5">PL17</strain>
    </source>
</reference>
<dbReference type="FunFam" id="2.40.30.170:FF:000010">
    <property type="entry name" value="Efflux RND transporter periplasmic adaptor subunit"/>
    <property type="match status" value="1"/>
</dbReference>
<dbReference type="Gene3D" id="2.40.50.100">
    <property type="match status" value="1"/>
</dbReference>
<dbReference type="GO" id="GO:1990281">
    <property type="term" value="C:efflux pump complex"/>
    <property type="evidence" value="ECO:0007669"/>
    <property type="project" value="TreeGrafter"/>
</dbReference>
<dbReference type="Gene3D" id="2.40.420.20">
    <property type="match status" value="1"/>
</dbReference>
<comment type="similarity">
    <text evidence="1">Belongs to the membrane fusion protein (MFP) (TC 8.A.1) family.</text>
</comment>
<dbReference type="AlphaFoldDB" id="A0A6M5YNB7"/>
<evidence type="ECO:0000313" key="5">
    <source>
        <dbReference type="Proteomes" id="UP000503447"/>
    </source>
</evidence>
<dbReference type="SUPFAM" id="SSF111369">
    <property type="entry name" value="HlyD-like secretion proteins"/>
    <property type="match status" value="1"/>
</dbReference>
<dbReference type="Gene3D" id="1.10.287.470">
    <property type="entry name" value="Helix hairpin bin"/>
    <property type="match status" value="1"/>
</dbReference>
<dbReference type="EMBL" id="CP053452">
    <property type="protein sequence ID" value="QJW94793.1"/>
    <property type="molecule type" value="Genomic_DNA"/>
</dbReference>
<dbReference type="PANTHER" id="PTHR30469">
    <property type="entry name" value="MULTIDRUG RESISTANCE PROTEIN MDTA"/>
    <property type="match status" value="1"/>
</dbReference>
<accession>A0A6M5YNB7</accession>
<evidence type="ECO:0000256" key="1">
    <source>
        <dbReference type="ARBA" id="ARBA00009477"/>
    </source>
</evidence>
<sequence length="462" mass="48735">MTKRKGLFGAVVAAVVVVGVAVGGLALGPPGGPPKGRPVGPPGPAGGGPNGVRGTDPVVVTLEATVARPVQRTVSVVGSLYGREEVSVSPKAEGRVRWVRHDVGDEVAPGAVLAELDPTDAEFAIAEAQKGLDLELAKLGMKEPPGGAFDITTLPAVARALARERLTEAKHRRQVNSRTSGVGSEEDFAQAEYDYRDAKEASRQAKFDAETTLAAVRQRLAVLDTARQRLKDTRICAPPLAPPTPVGPSDGTSPGRNSAGEPVNYLVAQRTVSEGEMVRSMAGGLFRLVAADALKLQAAVPERYLGEVKVGQRVEIRVEAFPRAVFPGAVARVNPTVDRANRTFQIEVAAPNPNRRLAPGCFAKAEIRTRLDPDAVLVPEEALVQYAGVTKVFTVRGDKAVAVAVRSLDGRVEIGAAGRSRFLVEVASELRAGDRVVTTGQTKLTDGAPVRLRGEPEKEVRP</sequence>
<dbReference type="Pfam" id="PF25954">
    <property type="entry name" value="Beta-barrel_RND_2"/>
    <property type="match status" value="1"/>
</dbReference>
<gene>
    <name evidence="4" type="ORF">FTUN_2316</name>
</gene>
<proteinExistence type="inferred from homology"/>
<dbReference type="InterPro" id="IPR006143">
    <property type="entry name" value="RND_pump_MFP"/>
</dbReference>
<organism evidence="4 5">
    <name type="scientific">Frigoriglobus tundricola</name>
    <dbReference type="NCBI Taxonomy" id="2774151"/>
    <lineage>
        <taxon>Bacteria</taxon>
        <taxon>Pseudomonadati</taxon>
        <taxon>Planctomycetota</taxon>
        <taxon>Planctomycetia</taxon>
        <taxon>Gemmatales</taxon>
        <taxon>Gemmataceae</taxon>
        <taxon>Frigoriglobus</taxon>
    </lineage>
</organism>
<dbReference type="Proteomes" id="UP000503447">
    <property type="component" value="Chromosome"/>
</dbReference>
<dbReference type="NCBIfam" id="TIGR01730">
    <property type="entry name" value="RND_mfp"/>
    <property type="match status" value="1"/>
</dbReference>
<keyword evidence="5" id="KW-1185">Reference proteome</keyword>
<protein>
    <recommendedName>
        <fullName evidence="3">CusB-like beta-barrel domain-containing protein</fullName>
    </recommendedName>
</protein>
<dbReference type="PANTHER" id="PTHR30469:SF15">
    <property type="entry name" value="HLYD FAMILY OF SECRETION PROTEINS"/>
    <property type="match status" value="1"/>
</dbReference>